<accession>A0A1I4C6P5</accession>
<dbReference type="Pfam" id="PF09594">
    <property type="entry name" value="GT87"/>
    <property type="match status" value="1"/>
</dbReference>
<dbReference type="AlphaFoldDB" id="A0A1I4C6P5"/>
<proteinExistence type="inferred from homology"/>
<reference evidence="9 10" key="1">
    <citation type="submission" date="2016-10" db="EMBL/GenBank/DDBJ databases">
        <authorList>
            <person name="de Groot N.N."/>
        </authorList>
    </citation>
    <scope>NUCLEOTIDE SEQUENCE [LARGE SCALE GENOMIC DNA]</scope>
    <source>
        <strain evidence="9 10">DSM 44468</strain>
    </source>
</reference>
<keyword evidence="10" id="KW-1185">Reference proteome</keyword>
<keyword evidence="3 9" id="KW-0808">Transferase</keyword>
<dbReference type="EMBL" id="FORP01000032">
    <property type="protein sequence ID" value="SFK76280.1"/>
    <property type="molecule type" value="Genomic_DNA"/>
</dbReference>
<protein>
    <submittedName>
        <fullName evidence="9">Alpha-1,2-mannosyltransferase</fullName>
    </submittedName>
</protein>
<dbReference type="STRING" id="115433.SAMN05421835_13256"/>
<evidence type="ECO:0000256" key="5">
    <source>
        <dbReference type="ARBA" id="ARBA00022989"/>
    </source>
</evidence>
<comment type="similarity">
    <text evidence="7">Belongs to the glycosyltransferase 87 family.</text>
</comment>
<dbReference type="Proteomes" id="UP000199025">
    <property type="component" value="Unassembled WGS sequence"/>
</dbReference>
<evidence type="ECO:0000256" key="6">
    <source>
        <dbReference type="ARBA" id="ARBA00023136"/>
    </source>
</evidence>
<evidence type="ECO:0000256" key="3">
    <source>
        <dbReference type="ARBA" id="ARBA00022679"/>
    </source>
</evidence>
<organism evidence="9 10">
    <name type="scientific">Amycolatopsis sacchari</name>
    <dbReference type="NCBI Taxonomy" id="115433"/>
    <lineage>
        <taxon>Bacteria</taxon>
        <taxon>Bacillati</taxon>
        <taxon>Actinomycetota</taxon>
        <taxon>Actinomycetes</taxon>
        <taxon>Pseudonocardiales</taxon>
        <taxon>Pseudonocardiaceae</taxon>
        <taxon>Amycolatopsis</taxon>
    </lineage>
</organism>
<evidence type="ECO:0000256" key="8">
    <source>
        <dbReference type="SAM" id="Phobius"/>
    </source>
</evidence>
<name>A0A1I4C6P5_9PSEU</name>
<keyword evidence="2" id="KW-1003">Cell membrane</keyword>
<keyword evidence="4 8" id="KW-0812">Transmembrane</keyword>
<gene>
    <name evidence="9" type="ORF">SAMN05421835_13256</name>
</gene>
<feature type="transmembrane region" description="Helical" evidence="8">
    <location>
        <begin position="15"/>
        <end position="33"/>
    </location>
</feature>
<keyword evidence="6 8" id="KW-0472">Membrane</keyword>
<evidence type="ECO:0000256" key="7">
    <source>
        <dbReference type="ARBA" id="ARBA00024033"/>
    </source>
</evidence>
<evidence type="ECO:0000313" key="10">
    <source>
        <dbReference type="Proteomes" id="UP000199025"/>
    </source>
</evidence>
<dbReference type="GO" id="GO:0005886">
    <property type="term" value="C:plasma membrane"/>
    <property type="evidence" value="ECO:0007669"/>
    <property type="project" value="UniProtKB-SubCell"/>
</dbReference>
<feature type="transmembrane region" description="Helical" evidence="8">
    <location>
        <begin position="40"/>
        <end position="61"/>
    </location>
</feature>
<dbReference type="InterPro" id="IPR018584">
    <property type="entry name" value="GT87"/>
</dbReference>
<sequence length="82" mass="8808">MTLVWLEPVHSTFDFGQVNLLLMGLVTADVLLARRRARGTGVGLAAAIKLTPLAFLLFFLVRRDHRALGTAIATFAGVTGLS</sequence>
<dbReference type="RefSeq" id="WP_177228973.1">
    <property type="nucleotide sequence ID" value="NZ_CBDQZW010000005.1"/>
</dbReference>
<dbReference type="GO" id="GO:0016758">
    <property type="term" value="F:hexosyltransferase activity"/>
    <property type="evidence" value="ECO:0007669"/>
    <property type="project" value="InterPro"/>
</dbReference>
<evidence type="ECO:0000256" key="2">
    <source>
        <dbReference type="ARBA" id="ARBA00022475"/>
    </source>
</evidence>
<comment type="subcellular location">
    <subcellularLocation>
        <location evidence="1">Cell membrane</location>
        <topology evidence="1">Multi-pass membrane protein</topology>
    </subcellularLocation>
</comment>
<evidence type="ECO:0000256" key="4">
    <source>
        <dbReference type="ARBA" id="ARBA00022692"/>
    </source>
</evidence>
<evidence type="ECO:0000256" key="1">
    <source>
        <dbReference type="ARBA" id="ARBA00004651"/>
    </source>
</evidence>
<keyword evidence="5 8" id="KW-1133">Transmembrane helix</keyword>
<evidence type="ECO:0000313" key="9">
    <source>
        <dbReference type="EMBL" id="SFK76280.1"/>
    </source>
</evidence>
<keyword evidence="9" id="KW-0328">Glycosyltransferase</keyword>